<comment type="cofactor">
    <cofactor evidence="1">
        <name>Mg(2+)</name>
        <dbReference type="ChEBI" id="CHEBI:18420"/>
    </cofactor>
</comment>
<evidence type="ECO:0000259" key="11">
    <source>
        <dbReference type="Pfam" id="PF02875"/>
    </source>
</evidence>
<comment type="catalytic activity">
    <reaction evidence="10">
        <text>(6S)-5,6,7,8-tetrahydrofolyl-(gamma-L-Glu)(n) + L-glutamate + ATP = (6S)-5,6,7,8-tetrahydrofolyl-(gamma-L-Glu)(n+1) + ADP + phosphate + H(+)</text>
        <dbReference type="Rhea" id="RHEA:10580"/>
        <dbReference type="Rhea" id="RHEA-COMP:14738"/>
        <dbReference type="Rhea" id="RHEA-COMP:14740"/>
        <dbReference type="ChEBI" id="CHEBI:15378"/>
        <dbReference type="ChEBI" id="CHEBI:29985"/>
        <dbReference type="ChEBI" id="CHEBI:30616"/>
        <dbReference type="ChEBI" id="CHEBI:43474"/>
        <dbReference type="ChEBI" id="CHEBI:141005"/>
        <dbReference type="ChEBI" id="CHEBI:456216"/>
        <dbReference type="EC" id="6.3.2.17"/>
    </reaction>
</comment>
<dbReference type="GO" id="GO:0005737">
    <property type="term" value="C:cytoplasm"/>
    <property type="evidence" value="ECO:0007669"/>
    <property type="project" value="TreeGrafter"/>
</dbReference>
<dbReference type="NCBIfam" id="TIGR01499">
    <property type="entry name" value="folC"/>
    <property type="match status" value="1"/>
</dbReference>
<dbReference type="InterPro" id="IPR013221">
    <property type="entry name" value="Mur_ligase_cen"/>
</dbReference>
<accession>A0A1T4XMX1</accession>
<dbReference type="EC" id="6.3.2.17" evidence="3"/>
<evidence type="ECO:0000256" key="4">
    <source>
        <dbReference type="ARBA" id="ARBA00022598"/>
    </source>
</evidence>
<keyword evidence="4" id="KW-0436">Ligase</keyword>
<keyword evidence="8" id="KW-0460">Magnesium</keyword>
<dbReference type="SUPFAM" id="SSF53623">
    <property type="entry name" value="MurD-like peptide ligases, catalytic domain"/>
    <property type="match status" value="1"/>
</dbReference>
<evidence type="ECO:0000256" key="3">
    <source>
        <dbReference type="ARBA" id="ARBA00013025"/>
    </source>
</evidence>
<dbReference type="Pfam" id="PF02875">
    <property type="entry name" value="Mur_ligase_C"/>
    <property type="match status" value="1"/>
</dbReference>
<evidence type="ECO:0000313" key="14">
    <source>
        <dbReference type="Proteomes" id="UP000190042"/>
    </source>
</evidence>
<dbReference type="InterPro" id="IPR004101">
    <property type="entry name" value="Mur_ligase_C"/>
</dbReference>
<dbReference type="PANTHER" id="PTHR11136:SF0">
    <property type="entry name" value="DIHYDROFOLATE SYNTHETASE-RELATED"/>
    <property type="match status" value="1"/>
</dbReference>
<comment type="similarity">
    <text evidence="2">Belongs to the folylpolyglutamate synthase family.</text>
</comment>
<dbReference type="Pfam" id="PF08245">
    <property type="entry name" value="Mur_ligase_M"/>
    <property type="match status" value="1"/>
</dbReference>
<dbReference type="SUPFAM" id="SSF53244">
    <property type="entry name" value="MurD-like peptide ligases, peptide-binding domain"/>
    <property type="match status" value="1"/>
</dbReference>
<evidence type="ECO:0000256" key="5">
    <source>
        <dbReference type="ARBA" id="ARBA00022723"/>
    </source>
</evidence>
<dbReference type="FunFam" id="3.40.1190.10:FF:000011">
    <property type="entry name" value="Folylpolyglutamate synthase/dihydrofolate synthase"/>
    <property type="match status" value="1"/>
</dbReference>
<evidence type="ECO:0000256" key="2">
    <source>
        <dbReference type="ARBA" id="ARBA00008276"/>
    </source>
</evidence>
<dbReference type="PANTHER" id="PTHR11136">
    <property type="entry name" value="FOLYLPOLYGLUTAMATE SYNTHASE-RELATED"/>
    <property type="match status" value="1"/>
</dbReference>
<dbReference type="GO" id="GO:0005524">
    <property type="term" value="F:ATP binding"/>
    <property type="evidence" value="ECO:0007669"/>
    <property type="project" value="UniProtKB-KW"/>
</dbReference>
<dbReference type="Gene3D" id="3.40.1190.10">
    <property type="entry name" value="Mur-like, catalytic domain"/>
    <property type="match status" value="1"/>
</dbReference>
<keyword evidence="14" id="KW-1185">Reference proteome</keyword>
<feature type="domain" description="Mur ligase C-terminal" evidence="11">
    <location>
        <begin position="284"/>
        <end position="370"/>
    </location>
</feature>
<evidence type="ECO:0000256" key="8">
    <source>
        <dbReference type="ARBA" id="ARBA00022842"/>
    </source>
</evidence>
<keyword evidence="6" id="KW-0547">Nucleotide-binding</keyword>
<dbReference type="RefSeq" id="WP_176132478.1">
    <property type="nucleotide sequence ID" value="NZ_FUYJ01000001.1"/>
</dbReference>
<evidence type="ECO:0000259" key="12">
    <source>
        <dbReference type="Pfam" id="PF08245"/>
    </source>
</evidence>
<sequence>MIPKLDEYKKQFELKSDDAIKPGLEAVEEALAKVGHPEKDLKIIHVAGTNGKGSTIAVMEAVLKEHGFTTGVFSSPAIVDLHDQIRLNGVQISSEELSVVFEEMNSAGLSGTLTDFELLTVAAFLAFRNAAPDYILLETGMGGRLDSTNVATPLVSVITSIALDHTGFLGNTVAEIASHKAGIIKPGVPVVIGKLPKDAKEIVEFEANQKGSPLVVYGRDFRMANEEIETFKGMQNFDLPIRRMKGPHQAINHAVALEALLQAGVSLEQENVATAIQNVQLPFRFQEIREGVFIDGAHNPAAARMLVRTIEEEFPGEKVDWVVGMLKTKDYEETLKILAPLANNFTFVDFPHPQAARAEDLQAVCPIKHGQLISSEDVVLINNEKYIKVVVGSLYLLSGLMRQ</sequence>
<dbReference type="Proteomes" id="UP000190042">
    <property type="component" value="Unassembled WGS sequence"/>
</dbReference>
<protein>
    <recommendedName>
        <fullName evidence="3">tetrahydrofolate synthase</fullName>
        <ecNumber evidence="3">6.3.2.17</ecNumber>
    </recommendedName>
    <alternativeName>
        <fullName evidence="9">Tetrahydrofolylpolyglutamate synthase</fullName>
    </alternativeName>
</protein>
<dbReference type="InterPro" id="IPR036565">
    <property type="entry name" value="Mur-like_cat_sf"/>
</dbReference>
<dbReference type="InterPro" id="IPR001645">
    <property type="entry name" value="Folylpolyglutamate_synth"/>
</dbReference>
<reference evidence="14" key="1">
    <citation type="submission" date="2017-02" db="EMBL/GenBank/DDBJ databases">
        <authorList>
            <person name="Varghese N."/>
            <person name="Submissions S."/>
        </authorList>
    </citation>
    <scope>NUCLEOTIDE SEQUENCE [LARGE SCALE GENOMIC DNA]</scope>
    <source>
        <strain evidence="14">DSM 23966</strain>
    </source>
</reference>
<dbReference type="InterPro" id="IPR036615">
    <property type="entry name" value="Mur_ligase_C_dom_sf"/>
</dbReference>
<dbReference type="Gene3D" id="3.90.190.20">
    <property type="entry name" value="Mur ligase, C-terminal domain"/>
    <property type="match status" value="1"/>
</dbReference>
<gene>
    <name evidence="13" type="ORF">SAMN04244570_1032</name>
</gene>
<dbReference type="GO" id="GO:0046872">
    <property type="term" value="F:metal ion binding"/>
    <property type="evidence" value="ECO:0007669"/>
    <property type="project" value="UniProtKB-KW"/>
</dbReference>
<evidence type="ECO:0000256" key="9">
    <source>
        <dbReference type="ARBA" id="ARBA00030592"/>
    </source>
</evidence>
<dbReference type="EMBL" id="FUYJ01000001">
    <property type="protein sequence ID" value="SKA90872.1"/>
    <property type="molecule type" value="Genomic_DNA"/>
</dbReference>
<keyword evidence="7" id="KW-0067">ATP-binding</keyword>
<organism evidence="13 14">
    <name type="scientific">Sporosarcina newyorkensis</name>
    <dbReference type="NCBI Taxonomy" id="759851"/>
    <lineage>
        <taxon>Bacteria</taxon>
        <taxon>Bacillati</taxon>
        <taxon>Bacillota</taxon>
        <taxon>Bacilli</taxon>
        <taxon>Bacillales</taxon>
        <taxon>Caryophanaceae</taxon>
        <taxon>Sporosarcina</taxon>
    </lineage>
</organism>
<evidence type="ECO:0000256" key="10">
    <source>
        <dbReference type="ARBA" id="ARBA00047493"/>
    </source>
</evidence>
<dbReference type="AlphaFoldDB" id="A0A1T4XMX1"/>
<feature type="domain" description="Mur ligase central" evidence="12">
    <location>
        <begin position="46"/>
        <end position="239"/>
    </location>
</feature>
<keyword evidence="5" id="KW-0479">Metal-binding</keyword>
<evidence type="ECO:0000256" key="6">
    <source>
        <dbReference type="ARBA" id="ARBA00022741"/>
    </source>
</evidence>
<evidence type="ECO:0000256" key="7">
    <source>
        <dbReference type="ARBA" id="ARBA00022840"/>
    </source>
</evidence>
<name>A0A1T4XMX1_9BACL</name>
<dbReference type="GO" id="GO:0008841">
    <property type="term" value="F:dihydrofolate synthase activity"/>
    <property type="evidence" value="ECO:0007669"/>
    <property type="project" value="TreeGrafter"/>
</dbReference>
<dbReference type="PIRSF" id="PIRSF001563">
    <property type="entry name" value="Folylpolyglu_synth"/>
    <property type="match status" value="1"/>
</dbReference>
<dbReference type="GO" id="GO:0004326">
    <property type="term" value="F:tetrahydrofolylpolyglutamate synthase activity"/>
    <property type="evidence" value="ECO:0007669"/>
    <property type="project" value="UniProtKB-EC"/>
</dbReference>
<evidence type="ECO:0000313" key="13">
    <source>
        <dbReference type="EMBL" id="SKA90872.1"/>
    </source>
</evidence>
<evidence type="ECO:0000256" key="1">
    <source>
        <dbReference type="ARBA" id="ARBA00001946"/>
    </source>
</evidence>
<proteinExistence type="inferred from homology"/>